<sequence>MLHTVKHSPFGRHDLAQALYHMQDQDRLLLWQDAVIAVTVPAWQARLQTLADSGRLYVMQEDLQARGLKHGLGETITTEGLVELVVKLGSPQAW</sequence>
<dbReference type="InterPro" id="IPR007215">
    <property type="entry name" value="Sulphur_relay_TusB/DsrH"/>
</dbReference>
<dbReference type="RefSeq" id="WP_104486029.1">
    <property type="nucleotide sequence ID" value="NZ_BMYB01000003.1"/>
</dbReference>
<dbReference type="GO" id="GO:0016740">
    <property type="term" value="F:transferase activity"/>
    <property type="evidence" value="ECO:0007669"/>
    <property type="project" value="UniProtKB-KW"/>
</dbReference>
<keyword evidence="1" id="KW-0808">Transferase</keyword>
<protein>
    <submittedName>
        <fullName evidence="1">Sulfurtransferase TusB</fullName>
    </submittedName>
</protein>
<dbReference type="GO" id="GO:0002143">
    <property type="term" value="P:tRNA wobble position uridine thiolation"/>
    <property type="evidence" value="ECO:0007669"/>
    <property type="project" value="InterPro"/>
</dbReference>
<dbReference type="Pfam" id="PF04077">
    <property type="entry name" value="DsrH"/>
    <property type="match status" value="1"/>
</dbReference>
<dbReference type="Proteomes" id="UP000242231">
    <property type="component" value="Unassembled WGS sequence"/>
</dbReference>
<dbReference type="PANTHER" id="PTHR37526">
    <property type="entry name" value="PROTEIN TUSB"/>
    <property type="match status" value="1"/>
</dbReference>
<dbReference type="OrthoDB" id="9795117at2"/>
<name>A0A2P5TNA5_9GAMM</name>
<reference evidence="2" key="1">
    <citation type="submission" date="2016-11" db="EMBL/GenBank/DDBJ databases">
        <authorList>
            <person name="Sisinthy S."/>
            <person name="Ara S."/>
            <person name="Gundlapally S.R."/>
        </authorList>
    </citation>
    <scope>NUCLEOTIDE SEQUENCE [LARGE SCALE GENOMIC DNA]</scope>
    <source>
        <strain evidence="2">V1-41</strain>
    </source>
</reference>
<dbReference type="AlphaFoldDB" id="A0A2P5TNA5"/>
<evidence type="ECO:0000313" key="2">
    <source>
        <dbReference type="Proteomes" id="UP000242231"/>
    </source>
</evidence>
<organism evidence="1 2">
    <name type="scientific">Oceanisphaera arctica</name>
    <dbReference type="NCBI Taxonomy" id="641510"/>
    <lineage>
        <taxon>Bacteria</taxon>
        <taxon>Pseudomonadati</taxon>
        <taxon>Pseudomonadota</taxon>
        <taxon>Gammaproteobacteria</taxon>
        <taxon>Aeromonadales</taxon>
        <taxon>Aeromonadaceae</taxon>
        <taxon>Oceanisphaera</taxon>
    </lineage>
</organism>
<dbReference type="InterPro" id="IPR027396">
    <property type="entry name" value="DsrEFH-like"/>
</dbReference>
<dbReference type="Gene3D" id="3.40.1260.10">
    <property type="entry name" value="DsrEFH-like"/>
    <property type="match status" value="1"/>
</dbReference>
<dbReference type="GO" id="GO:1990228">
    <property type="term" value="C:sulfurtransferase complex"/>
    <property type="evidence" value="ECO:0007669"/>
    <property type="project" value="TreeGrafter"/>
</dbReference>
<accession>A0A2P5TNA5</accession>
<keyword evidence="2" id="KW-1185">Reference proteome</keyword>
<dbReference type="EMBL" id="MPZM01000010">
    <property type="protein sequence ID" value="PPL17035.1"/>
    <property type="molecule type" value="Genomic_DNA"/>
</dbReference>
<proteinExistence type="predicted"/>
<comment type="caution">
    <text evidence="1">The sequence shown here is derived from an EMBL/GenBank/DDBJ whole genome shotgun (WGS) entry which is preliminary data.</text>
</comment>
<dbReference type="NCBIfam" id="TIGR03011">
    <property type="entry name" value="sulf_tusB_dsrH"/>
    <property type="match status" value="1"/>
</dbReference>
<dbReference type="PANTHER" id="PTHR37526:SF1">
    <property type="entry name" value="PROTEIN TUSB"/>
    <property type="match status" value="1"/>
</dbReference>
<dbReference type="SUPFAM" id="SSF75169">
    <property type="entry name" value="DsrEFH-like"/>
    <property type="match status" value="1"/>
</dbReference>
<gene>
    <name evidence="1" type="ORF">UN63_06835</name>
</gene>
<evidence type="ECO:0000313" key="1">
    <source>
        <dbReference type="EMBL" id="PPL17035.1"/>
    </source>
</evidence>